<keyword evidence="8 10" id="KW-0479">Metal-binding</keyword>
<evidence type="ECO:0000256" key="14">
    <source>
        <dbReference type="PIRSR" id="PIRSR001461-3"/>
    </source>
</evidence>
<dbReference type="GO" id="GO:0046872">
    <property type="term" value="F:metal ion binding"/>
    <property type="evidence" value="ECO:0007669"/>
    <property type="project" value="UniProtKB-UniRule"/>
</dbReference>
<comment type="cofactor">
    <cofactor evidence="3">
        <name>Co(2+)</name>
        <dbReference type="ChEBI" id="CHEBI:48828"/>
    </cofactor>
</comment>
<evidence type="ECO:0000256" key="10">
    <source>
        <dbReference type="HAMAP-Rule" id="MF_02227"/>
    </source>
</evidence>
<feature type="binding site" evidence="10 13">
    <location>
        <position position="67"/>
    </location>
    <ligand>
        <name>a divalent metal cation</name>
        <dbReference type="ChEBI" id="CHEBI:60240"/>
    </ligand>
</feature>
<dbReference type="PATRIC" id="fig|1313304.3.peg.86"/>
<dbReference type="GO" id="GO:0006098">
    <property type="term" value="P:pentose-phosphate shunt"/>
    <property type="evidence" value="ECO:0007669"/>
    <property type="project" value="UniProtKB-UniRule"/>
</dbReference>
<dbReference type="NCBIfam" id="NF004076">
    <property type="entry name" value="PRK05581.1-4"/>
    <property type="match status" value="1"/>
</dbReference>
<dbReference type="SUPFAM" id="SSF51366">
    <property type="entry name" value="Ribulose-phoshate binding barrel"/>
    <property type="match status" value="1"/>
</dbReference>
<dbReference type="PIRSF" id="PIRSF001461">
    <property type="entry name" value="RPE"/>
    <property type="match status" value="1"/>
</dbReference>
<feature type="binding site" evidence="10 13">
    <location>
        <position position="176"/>
    </location>
    <ligand>
        <name>a divalent metal cation</name>
        <dbReference type="ChEBI" id="CHEBI:60240"/>
    </ligand>
</feature>
<gene>
    <name evidence="10" type="primary">rpe</name>
    <name evidence="15" type="ORF">CALK_0092</name>
</gene>
<evidence type="ECO:0000256" key="5">
    <source>
        <dbReference type="ARBA" id="ARBA00001954"/>
    </source>
</evidence>
<keyword evidence="9 10" id="KW-0413">Isomerase</keyword>
<comment type="caution">
    <text evidence="15">The sequence shown here is derived from an EMBL/GenBank/DDBJ whole genome shotgun (WGS) entry which is preliminary data.</text>
</comment>
<proteinExistence type="inferred from homology"/>
<evidence type="ECO:0000313" key="15">
    <source>
        <dbReference type="EMBL" id="ERP39299.1"/>
    </source>
</evidence>
<name>U7DA82_9BACT</name>
<dbReference type="Pfam" id="PF00834">
    <property type="entry name" value="Ribul_P_3_epim"/>
    <property type="match status" value="1"/>
</dbReference>
<reference evidence="15 16" key="1">
    <citation type="journal article" date="2013" name="Environ. Microbiol.">
        <title>Genome analysis of Chitinivibrio alkaliphilus gen. nov., sp. nov., a novel extremely haloalkaliphilic anaerobic chitinolytic bacterium from the candidate phylum Termite Group 3.</title>
        <authorList>
            <person name="Sorokin D.Y."/>
            <person name="Gumerov V.M."/>
            <person name="Rakitin A.L."/>
            <person name="Beletsky A.V."/>
            <person name="Damste J.S."/>
            <person name="Muyzer G."/>
            <person name="Mardanov A.V."/>
            <person name="Ravin N.V."/>
        </authorList>
    </citation>
    <scope>NUCLEOTIDE SEQUENCE [LARGE SCALE GENOMIC DNA]</scope>
    <source>
        <strain evidence="15 16">ACht1</strain>
    </source>
</reference>
<feature type="binding site" evidence="10 13">
    <location>
        <position position="36"/>
    </location>
    <ligand>
        <name>a divalent metal cation</name>
        <dbReference type="ChEBI" id="CHEBI:60240"/>
    </ligand>
</feature>
<comment type="similarity">
    <text evidence="6 10 11">Belongs to the ribulose-phosphate 3-epimerase family.</text>
</comment>
<comment type="function">
    <text evidence="10">Catalyzes the reversible epimerization of D-ribulose 5-phosphate to D-xylulose 5-phosphate.</text>
</comment>
<keyword evidence="10 11" id="KW-0119">Carbohydrate metabolism</keyword>
<dbReference type="eggNOG" id="COG0036">
    <property type="taxonomic scope" value="Bacteria"/>
</dbReference>
<comment type="catalytic activity">
    <reaction evidence="1 10 11">
        <text>D-ribulose 5-phosphate = D-xylulose 5-phosphate</text>
        <dbReference type="Rhea" id="RHEA:13677"/>
        <dbReference type="ChEBI" id="CHEBI:57737"/>
        <dbReference type="ChEBI" id="CHEBI:58121"/>
        <dbReference type="EC" id="5.1.3.1"/>
    </reaction>
</comment>
<dbReference type="CDD" id="cd00429">
    <property type="entry name" value="RPE"/>
    <property type="match status" value="1"/>
</dbReference>
<feature type="binding site" evidence="10 14">
    <location>
        <begin position="198"/>
        <end position="199"/>
    </location>
    <ligand>
        <name>substrate</name>
    </ligand>
</feature>
<protein>
    <recommendedName>
        <fullName evidence="7 10">Ribulose-phosphate 3-epimerase</fullName>
        <ecNumber evidence="7 10">5.1.3.1</ecNumber>
    </recommendedName>
</protein>
<comment type="cofactor">
    <cofactor evidence="5">
        <name>Fe(2+)</name>
        <dbReference type="ChEBI" id="CHEBI:29033"/>
    </cofactor>
</comment>
<evidence type="ECO:0000256" key="12">
    <source>
        <dbReference type="PIRSR" id="PIRSR001461-1"/>
    </source>
</evidence>
<dbReference type="InterPro" id="IPR000056">
    <property type="entry name" value="Ribul_P_3_epim-like"/>
</dbReference>
<dbReference type="NCBIfam" id="TIGR01163">
    <property type="entry name" value="rpe"/>
    <property type="match status" value="1"/>
</dbReference>
<dbReference type="GO" id="GO:0004750">
    <property type="term" value="F:D-ribulose-phosphate 3-epimerase activity"/>
    <property type="evidence" value="ECO:0007669"/>
    <property type="project" value="UniProtKB-UniRule"/>
</dbReference>
<evidence type="ECO:0000256" key="6">
    <source>
        <dbReference type="ARBA" id="ARBA00009541"/>
    </source>
</evidence>
<dbReference type="GO" id="GO:0005737">
    <property type="term" value="C:cytoplasm"/>
    <property type="evidence" value="ECO:0007669"/>
    <property type="project" value="UniProtKB-ARBA"/>
</dbReference>
<dbReference type="AlphaFoldDB" id="U7DA82"/>
<dbReference type="InterPro" id="IPR026019">
    <property type="entry name" value="Ribul_P_3_epim"/>
</dbReference>
<dbReference type="Gene3D" id="3.20.20.70">
    <property type="entry name" value="Aldolase class I"/>
    <property type="match status" value="1"/>
</dbReference>
<evidence type="ECO:0000256" key="8">
    <source>
        <dbReference type="ARBA" id="ARBA00022723"/>
    </source>
</evidence>
<evidence type="ECO:0000313" key="16">
    <source>
        <dbReference type="Proteomes" id="UP000017148"/>
    </source>
</evidence>
<feature type="binding site" evidence="10 14">
    <location>
        <begin position="143"/>
        <end position="146"/>
    </location>
    <ligand>
        <name>substrate</name>
    </ligand>
</feature>
<dbReference type="PANTHER" id="PTHR11749">
    <property type="entry name" value="RIBULOSE-5-PHOSPHATE-3-EPIMERASE"/>
    <property type="match status" value="1"/>
</dbReference>
<dbReference type="Proteomes" id="UP000017148">
    <property type="component" value="Unassembled WGS sequence"/>
</dbReference>
<feature type="binding site" evidence="10 13">
    <location>
        <position position="34"/>
    </location>
    <ligand>
        <name>a divalent metal cation</name>
        <dbReference type="ChEBI" id="CHEBI:60240"/>
    </ligand>
</feature>
<organism evidence="15 16">
    <name type="scientific">Chitinivibrio alkaliphilus ACht1</name>
    <dbReference type="NCBI Taxonomy" id="1313304"/>
    <lineage>
        <taxon>Bacteria</taxon>
        <taxon>Pseudomonadati</taxon>
        <taxon>Fibrobacterota</taxon>
        <taxon>Chitinivibrionia</taxon>
        <taxon>Chitinivibrionales</taxon>
        <taxon>Chitinivibrionaceae</taxon>
        <taxon>Chitinivibrio</taxon>
    </lineage>
</organism>
<dbReference type="InterPro" id="IPR013785">
    <property type="entry name" value="Aldolase_TIM"/>
</dbReference>
<evidence type="ECO:0000256" key="3">
    <source>
        <dbReference type="ARBA" id="ARBA00001941"/>
    </source>
</evidence>
<evidence type="ECO:0000256" key="9">
    <source>
        <dbReference type="ARBA" id="ARBA00023235"/>
    </source>
</evidence>
<evidence type="ECO:0000256" key="2">
    <source>
        <dbReference type="ARBA" id="ARBA00001936"/>
    </source>
</evidence>
<evidence type="ECO:0000256" key="1">
    <source>
        <dbReference type="ARBA" id="ARBA00001782"/>
    </source>
</evidence>
<feature type="binding site" evidence="10">
    <location>
        <begin position="176"/>
        <end position="178"/>
    </location>
    <ligand>
        <name>substrate</name>
    </ligand>
</feature>
<dbReference type="HAMAP" id="MF_02227">
    <property type="entry name" value="RPE"/>
    <property type="match status" value="1"/>
</dbReference>
<dbReference type="GO" id="GO:0019323">
    <property type="term" value="P:pentose catabolic process"/>
    <property type="evidence" value="ECO:0007669"/>
    <property type="project" value="UniProtKB-UniRule"/>
</dbReference>
<comment type="cofactor">
    <cofactor evidence="10 13">
        <name>a divalent metal cation</name>
        <dbReference type="ChEBI" id="CHEBI:60240"/>
    </cofactor>
    <text evidence="10 13">Binds 1 divalent metal cation per subunit.</text>
</comment>
<dbReference type="FunFam" id="3.20.20.70:FF:000004">
    <property type="entry name" value="Ribulose-phosphate 3-epimerase"/>
    <property type="match status" value="1"/>
</dbReference>
<comment type="pathway">
    <text evidence="10">Carbohydrate degradation.</text>
</comment>
<dbReference type="STRING" id="1313304.CALK_0092"/>
<feature type="active site" description="Proton acceptor" evidence="10 12">
    <location>
        <position position="36"/>
    </location>
</feature>
<comment type="cofactor">
    <cofactor evidence="4">
        <name>Zn(2+)</name>
        <dbReference type="ChEBI" id="CHEBI:29105"/>
    </cofactor>
</comment>
<keyword evidence="13" id="KW-0862">Zinc</keyword>
<feature type="binding site" evidence="14">
    <location>
        <position position="178"/>
    </location>
    <ligand>
        <name>substrate</name>
    </ligand>
</feature>
<comment type="cofactor">
    <cofactor evidence="2">
        <name>Mn(2+)</name>
        <dbReference type="ChEBI" id="CHEBI:29035"/>
    </cofactor>
</comment>
<accession>U7DA82</accession>
<dbReference type="EMBL" id="ASJR01000001">
    <property type="protein sequence ID" value="ERP39299.1"/>
    <property type="molecule type" value="Genomic_DNA"/>
</dbReference>
<dbReference type="RefSeq" id="WP_022635659.1">
    <property type="nucleotide sequence ID" value="NZ_ASJR01000001.1"/>
</dbReference>
<evidence type="ECO:0000256" key="4">
    <source>
        <dbReference type="ARBA" id="ARBA00001947"/>
    </source>
</evidence>
<keyword evidence="13" id="KW-0170">Cobalt</keyword>
<feature type="active site" description="Proton donor" evidence="10 12">
    <location>
        <position position="176"/>
    </location>
</feature>
<keyword evidence="16" id="KW-1185">Reference proteome</keyword>
<evidence type="ECO:0000256" key="13">
    <source>
        <dbReference type="PIRSR" id="PIRSR001461-2"/>
    </source>
</evidence>
<dbReference type="InterPro" id="IPR011060">
    <property type="entry name" value="RibuloseP-bd_barrel"/>
</dbReference>
<feature type="binding site" evidence="10 14">
    <location>
        <position position="67"/>
    </location>
    <ligand>
        <name>substrate</name>
    </ligand>
</feature>
<keyword evidence="13" id="KW-0464">Manganese</keyword>
<evidence type="ECO:0000256" key="7">
    <source>
        <dbReference type="ARBA" id="ARBA00013188"/>
    </source>
</evidence>
<sequence>MRSPLISPSILSADFAHLSKDIHDIDNAGADWIHCDVMDGMFVPNISFGPMIIEKVHTLTDKPLDVHLMVTQPERYLEAFAAAGAHYITVHANACQDLPETLDKIASLGCKAGVSVNPDIPISTFTDYLDKIDLVLLMSVYAGFGGQSFLPEVLEKISAVKALVDKMNHPIHIEVDGGITDKTGRLCVEQGADVLVAGSYIFKQRSYQNAIDSLRIS</sequence>
<evidence type="ECO:0000256" key="11">
    <source>
        <dbReference type="PIRNR" id="PIRNR001461"/>
    </source>
</evidence>
<feature type="binding site" evidence="10 14">
    <location>
        <position position="9"/>
    </location>
    <ligand>
        <name>substrate</name>
    </ligand>
</feature>
<dbReference type="EC" id="5.1.3.1" evidence="7 10"/>